<dbReference type="PANTHER" id="PTHR12001">
    <property type="entry name" value="GERANYLGERANYL PYROPHOSPHATE SYNTHASE"/>
    <property type="match status" value="1"/>
</dbReference>
<dbReference type="Gene3D" id="1.10.600.10">
    <property type="entry name" value="Farnesyl Diphosphate Synthase"/>
    <property type="match status" value="1"/>
</dbReference>
<keyword evidence="4" id="KW-0479">Metal-binding</keyword>
<name>A0A4R6TMX9_9FLAO</name>
<dbReference type="InterPro" id="IPR008949">
    <property type="entry name" value="Isoprenoid_synthase_dom_sf"/>
</dbReference>
<dbReference type="AlphaFoldDB" id="A0A4R6TMX9"/>
<keyword evidence="5" id="KW-0460">Magnesium</keyword>
<dbReference type="PROSITE" id="PS00444">
    <property type="entry name" value="POLYPRENYL_SYNTHASE_2"/>
    <property type="match status" value="1"/>
</dbReference>
<comment type="cofactor">
    <cofactor evidence="1">
        <name>Mg(2+)</name>
        <dbReference type="ChEBI" id="CHEBI:18420"/>
    </cofactor>
</comment>
<dbReference type="Proteomes" id="UP000295468">
    <property type="component" value="Unassembled WGS sequence"/>
</dbReference>
<dbReference type="InterPro" id="IPR000092">
    <property type="entry name" value="Polyprenyl_synt"/>
</dbReference>
<dbReference type="SFLD" id="SFLDG01017">
    <property type="entry name" value="Polyprenyl_Transferase_Like"/>
    <property type="match status" value="1"/>
</dbReference>
<dbReference type="GO" id="GO:0046872">
    <property type="term" value="F:metal ion binding"/>
    <property type="evidence" value="ECO:0007669"/>
    <property type="project" value="UniProtKB-KW"/>
</dbReference>
<evidence type="ECO:0000256" key="5">
    <source>
        <dbReference type="ARBA" id="ARBA00022842"/>
    </source>
</evidence>
<evidence type="ECO:0000313" key="7">
    <source>
        <dbReference type="EMBL" id="TDQ32585.1"/>
    </source>
</evidence>
<dbReference type="GO" id="GO:0008299">
    <property type="term" value="P:isoprenoid biosynthetic process"/>
    <property type="evidence" value="ECO:0007669"/>
    <property type="project" value="InterPro"/>
</dbReference>
<organism evidence="7 8">
    <name type="scientific">Zeaxanthinibacter enoshimensis</name>
    <dbReference type="NCBI Taxonomy" id="392009"/>
    <lineage>
        <taxon>Bacteria</taxon>
        <taxon>Pseudomonadati</taxon>
        <taxon>Bacteroidota</taxon>
        <taxon>Flavobacteriia</taxon>
        <taxon>Flavobacteriales</taxon>
        <taxon>Flavobacteriaceae</taxon>
        <taxon>Zeaxanthinibacter</taxon>
    </lineage>
</organism>
<comment type="caution">
    <text evidence="7">The sequence shown here is derived from an EMBL/GenBank/DDBJ whole genome shotgun (WGS) entry which is preliminary data.</text>
</comment>
<evidence type="ECO:0000256" key="4">
    <source>
        <dbReference type="ARBA" id="ARBA00022723"/>
    </source>
</evidence>
<evidence type="ECO:0000256" key="3">
    <source>
        <dbReference type="ARBA" id="ARBA00022679"/>
    </source>
</evidence>
<evidence type="ECO:0000256" key="2">
    <source>
        <dbReference type="ARBA" id="ARBA00006706"/>
    </source>
</evidence>
<accession>A0A4R6TMX9</accession>
<dbReference type="InterPro" id="IPR033749">
    <property type="entry name" value="Polyprenyl_synt_CS"/>
</dbReference>
<keyword evidence="3 6" id="KW-0808">Transferase</keyword>
<proteinExistence type="inferred from homology"/>
<dbReference type="GO" id="GO:0004659">
    <property type="term" value="F:prenyltransferase activity"/>
    <property type="evidence" value="ECO:0007669"/>
    <property type="project" value="InterPro"/>
</dbReference>
<dbReference type="SFLD" id="SFLDS00005">
    <property type="entry name" value="Isoprenoid_Synthase_Type_I"/>
    <property type="match status" value="1"/>
</dbReference>
<reference evidence="7 8" key="1">
    <citation type="submission" date="2019-03" db="EMBL/GenBank/DDBJ databases">
        <title>Genomic Encyclopedia of Archaeal and Bacterial Type Strains, Phase II (KMG-II): from individual species to whole genera.</title>
        <authorList>
            <person name="Goeker M."/>
        </authorList>
    </citation>
    <scope>NUCLEOTIDE SEQUENCE [LARGE SCALE GENOMIC DNA]</scope>
    <source>
        <strain evidence="7 8">DSM 18435</strain>
    </source>
</reference>
<sequence length="324" mass="35800">MKSLLQYKSTIDNFLERGIQTGEPEGLYEPMHYILGLGGKRLRPALTLMAAEALGGNVEDSMEAAVALELFHNFSLVHDDIMDNAPVRRGQVTVHEKWDLATGILSGDAMLILSYQLFEKYEAGKFKSLVTLFSKTAREVCEGQQYDMEFEQQDEVPISLYLTMIANKTAVLVGAAMKMGAILAGASTQVQESCYNYGLNLGIAFQLQDDYLDAFGDPKSFGKQVGGDIIANKKTYLYLKSLALSDQEQRTELQHLFSIKPGKSDAKVKAVKDIYLESGAADDIKREIKSYTEKAFAQLESSGIKGESLQALKAVGEELMFRTV</sequence>
<comment type="similarity">
    <text evidence="2 6">Belongs to the FPP/GGPP synthase family.</text>
</comment>
<evidence type="ECO:0000256" key="1">
    <source>
        <dbReference type="ARBA" id="ARBA00001946"/>
    </source>
</evidence>
<gene>
    <name evidence="7" type="ORF">CLV82_0418</name>
</gene>
<keyword evidence="8" id="KW-1185">Reference proteome</keyword>
<protein>
    <submittedName>
        <fullName evidence="7">Geranylgeranyl diphosphate synthase type II</fullName>
    </submittedName>
</protein>
<evidence type="ECO:0000256" key="6">
    <source>
        <dbReference type="RuleBase" id="RU004466"/>
    </source>
</evidence>
<dbReference type="SUPFAM" id="SSF48576">
    <property type="entry name" value="Terpenoid synthases"/>
    <property type="match status" value="1"/>
</dbReference>
<dbReference type="EMBL" id="SNYI01000001">
    <property type="protein sequence ID" value="TDQ32585.1"/>
    <property type="molecule type" value="Genomic_DNA"/>
</dbReference>
<dbReference type="CDD" id="cd00685">
    <property type="entry name" value="Trans_IPPS_HT"/>
    <property type="match status" value="1"/>
</dbReference>
<dbReference type="PANTHER" id="PTHR12001:SF85">
    <property type="entry name" value="SHORT CHAIN ISOPRENYL DIPHOSPHATE SYNTHASE"/>
    <property type="match status" value="1"/>
</dbReference>
<evidence type="ECO:0000313" key="8">
    <source>
        <dbReference type="Proteomes" id="UP000295468"/>
    </source>
</evidence>
<dbReference type="RefSeq" id="WP_394346153.1">
    <property type="nucleotide sequence ID" value="NZ_SNYI01000001.1"/>
</dbReference>
<dbReference type="Pfam" id="PF00348">
    <property type="entry name" value="polyprenyl_synt"/>
    <property type="match status" value="1"/>
</dbReference>
<dbReference type="PROSITE" id="PS00723">
    <property type="entry name" value="POLYPRENYL_SYNTHASE_1"/>
    <property type="match status" value="1"/>
</dbReference>